<protein>
    <submittedName>
        <fullName evidence="2">Uncharacterized protein</fullName>
    </submittedName>
</protein>
<organism evidence="2 3">
    <name type="scientific">[Torrubiella] hemipterigena</name>
    <dbReference type="NCBI Taxonomy" id="1531966"/>
    <lineage>
        <taxon>Eukaryota</taxon>
        <taxon>Fungi</taxon>
        <taxon>Dikarya</taxon>
        <taxon>Ascomycota</taxon>
        <taxon>Pezizomycotina</taxon>
        <taxon>Sordariomycetes</taxon>
        <taxon>Hypocreomycetidae</taxon>
        <taxon>Hypocreales</taxon>
        <taxon>Clavicipitaceae</taxon>
        <taxon>Clavicipitaceae incertae sedis</taxon>
        <taxon>'Torrubiella' clade</taxon>
    </lineage>
</organism>
<dbReference type="Proteomes" id="UP000039046">
    <property type="component" value="Unassembled WGS sequence"/>
</dbReference>
<proteinExistence type="predicted"/>
<dbReference type="AlphaFoldDB" id="A0A0A1TS45"/>
<dbReference type="EMBL" id="CDHN01000008">
    <property type="protein sequence ID" value="CEJ94918.1"/>
    <property type="molecule type" value="Genomic_DNA"/>
</dbReference>
<name>A0A0A1TS45_9HYPO</name>
<reference evidence="2 3" key="1">
    <citation type="journal article" date="2015" name="Genome Announc.">
        <title>Draft Genome Sequence and Gene Annotation of the Entomopathogenic Fungus Verticillium hemipterigenum.</title>
        <authorList>
            <person name="Horn F."/>
            <person name="Habel A."/>
            <person name="Scharf D.H."/>
            <person name="Dworschak J."/>
            <person name="Brakhage A.A."/>
            <person name="Guthke R."/>
            <person name="Hertweck C."/>
            <person name="Linde J."/>
        </authorList>
    </citation>
    <scope>NUCLEOTIDE SEQUENCE [LARGE SCALE GENOMIC DNA]</scope>
</reference>
<keyword evidence="3" id="KW-1185">Reference proteome</keyword>
<dbReference type="STRING" id="1531966.A0A0A1TS45"/>
<feature type="compositionally biased region" description="Basic residues" evidence="1">
    <location>
        <begin position="325"/>
        <end position="346"/>
    </location>
</feature>
<dbReference type="HOGENOM" id="CLU_079448_0_0_1"/>
<evidence type="ECO:0000313" key="2">
    <source>
        <dbReference type="EMBL" id="CEJ94918.1"/>
    </source>
</evidence>
<dbReference type="OrthoDB" id="4367324at2759"/>
<evidence type="ECO:0000256" key="1">
    <source>
        <dbReference type="SAM" id="MobiDB-lite"/>
    </source>
</evidence>
<gene>
    <name evidence="2" type="ORF">VHEMI10425</name>
</gene>
<sequence>MDEAIQGPAINILTHENPTLNKDGQEPGSVTKDEDFKQLEKGSLEIWYDFSYENIMGAFGDILEGKDTFCVVTGDRTGSCARIVGEEAVDDLTSWWNAQVCRKPLKKGSETIHKQLGLPPSNITFQLNKGEVILKDAERTMRPDWVIFLRDDDGTTPIVHGENKLSSKWNSDVSKIPAAWRGNWIWPFRQVLSYCVVSSTRYGCIMTPDELVVTRCYLNGSSGRDQWNVQYLSIPWENSGRGNLTVNLGIWALGLMALNSGHRPIASKANTLPLNVWWTTRTPKGKEAYEHHLSSYISENRPINADIRSPPDSIPGVEEISSSSRRSKRTRRVSSSPRRSKRTRGD</sequence>
<evidence type="ECO:0000313" key="3">
    <source>
        <dbReference type="Proteomes" id="UP000039046"/>
    </source>
</evidence>
<feature type="region of interest" description="Disordered" evidence="1">
    <location>
        <begin position="302"/>
        <end position="346"/>
    </location>
</feature>
<accession>A0A0A1TS45</accession>